<proteinExistence type="predicted"/>
<dbReference type="PANTHER" id="PTHR30055:SF234">
    <property type="entry name" value="HTH-TYPE TRANSCRIPTIONAL REGULATOR BETI"/>
    <property type="match status" value="1"/>
</dbReference>
<feature type="domain" description="HTH tetR-type" evidence="6">
    <location>
        <begin position="7"/>
        <end position="67"/>
    </location>
</feature>
<dbReference type="PANTHER" id="PTHR30055">
    <property type="entry name" value="HTH-TYPE TRANSCRIPTIONAL REGULATOR RUTR"/>
    <property type="match status" value="1"/>
</dbReference>
<dbReference type="PRINTS" id="PR00455">
    <property type="entry name" value="HTHTETR"/>
</dbReference>
<evidence type="ECO:0000256" key="2">
    <source>
        <dbReference type="ARBA" id="ARBA00023125"/>
    </source>
</evidence>
<dbReference type="GO" id="GO:0000976">
    <property type="term" value="F:transcription cis-regulatory region binding"/>
    <property type="evidence" value="ECO:0007669"/>
    <property type="project" value="TreeGrafter"/>
</dbReference>
<gene>
    <name evidence="7" type="ORF">J4E96_03770</name>
</gene>
<name>A0A8A4ZHZ6_9MICO</name>
<evidence type="ECO:0000256" key="1">
    <source>
        <dbReference type="ARBA" id="ARBA00023015"/>
    </source>
</evidence>
<evidence type="ECO:0000313" key="7">
    <source>
        <dbReference type="EMBL" id="QTE30147.1"/>
    </source>
</evidence>
<feature type="region of interest" description="Disordered" evidence="5">
    <location>
        <begin position="202"/>
        <end position="238"/>
    </location>
</feature>
<protein>
    <submittedName>
        <fullName evidence="7">TetR family transcriptional regulator</fullName>
    </submittedName>
</protein>
<dbReference type="SUPFAM" id="SSF46689">
    <property type="entry name" value="Homeodomain-like"/>
    <property type="match status" value="1"/>
</dbReference>
<dbReference type="Pfam" id="PF00440">
    <property type="entry name" value="TetR_N"/>
    <property type="match status" value="1"/>
</dbReference>
<evidence type="ECO:0000256" key="3">
    <source>
        <dbReference type="ARBA" id="ARBA00023163"/>
    </source>
</evidence>
<feature type="compositionally biased region" description="Polar residues" evidence="5">
    <location>
        <begin position="223"/>
        <end position="232"/>
    </location>
</feature>
<sequence length="238" mass="24857">MTRIPVADRRRALVDAAIRVVTRDGVGGVTTRAVVAEAGMSLASLHYAFASREDLLEAVIADVTAQEHRAATEGLLPLDSPAGPAPAIVDVIRAGLDRFLDLLIEDPRRERALLELSLHALHAPGHEATLGAQYATYRAAAEASLATAAQVSGYRWRVPLPTAARLLVTLTDGLTLGWLADRDTAAARATVVFAAKALAALAGPADPTDPPSPFDSPAPSDTNSAPTPNPNRQDAAPC</sequence>
<dbReference type="AlphaFoldDB" id="A0A8A4ZHZ6"/>
<dbReference type="PROSITE" id="PS50977">
    <property type="entry name" value="HTH_TETR_2"/>
    <property type="match status" value="1"/>
</dbReference>
<dbReference type="Proteomes" id="UP000663937">
    <property type="component" value="Chromosome"/>
</dbReference>
<dbReference type="Gene3D" id="1.10.357.10">
    <property type="entry name" value="Tetracycline Repressor, domain 2"/>
    <property type="match status" value="1"/>
</dbReference>
<accession>A0A8A4ZHZ6</accession>
<evidence type="ECO:0000259" key="6">
    <source>
        <dbReference type="PROSITE" id="PS50977"/>
    </source>
</evidence>
<organism evidence="7 8">
    <name type="scientific">Pengzhenrongella sicca</name>
    <dbReference type="NCBI Taxonomy" id="2819238"/>
    <lineage>
        <taxon>Bacteria</taxon>
        <taxon>Bacillati</taxon>
        <taxon>Actinomycetota</taxon>
        <taxon>Actinomycetes</taxon>
        <taxon>Micrococcales</taxon>
        <taxon>Pengzhenrongella</taxon>
    </lineage>
</organism>
<dbReference type="InterPro" id="IPR001647">
    <property type="entry name" value="HTH_TetR"/>
</dbReference>
<evidence type="ECO:0000256" key="4">
    <source>
        <dbReference type="PROSITE-ProRule" id="PRU00335"/>
    </source>
</evidence>
<dbReference type="SUPFAM" id="SSF48498">
    <property type="entry name" value="Tetracyclin repressor-like, C-terminal domain"/>
    <property type="match status" value="1"/>
</dbReference>
<keyword evidence="2 4" id="KW-0238">DNA-binding</keyword>
<feature type="DNA-binding region" description="H-T-H motif" evidence="4">
    <location>
        <begin position="30"/>
        <end position="49"/>
    </location>
</feature>
<dbReference type="InterPro" id="IPR050109">
    <property type="entry name" value="HTH-type_TetR-like_transc_reg"/>
</dbReference>
<dbReference type="EMBL" id="CP071868">
    <property type="protein sequence ID" value="QTE30147.1"/>
    <property type="molecule type" value="Genomic_DNA"/>
</dbReference>
<keyword evidence="3" id="KW-0804">Transcription</keyword>
<feature type="compositionally biased region" description="Pro residues" evidence="5">
    <location>
        <begin position="207"/>
        <end position="216"/>
    </location>
</feature>
<evidence type="ECO:0000256" key="5">
    <source>
        <dbReference type="SAM" id="MobiDB-lite"/>
    </source>
</evidence>
<reference evidence="7" key="1">
    <citation type="submission" date="2021-03" db="EMBL/GenBank/DDBJ databases">
        <title>Pengzhenrongella sicca gen. nov., sp. nov., a new member of suborder Micrococcineae isolated from High-Arctic tundra soil.</title>
        <authorList>
            <person name="Peng F."/>
        </authorList>
    </citation>
    <scope>NUCLEOTIDE SEQUENCE</scope>
    <source>
        <strain evidence="7">LRZ-2</strain>
    </source>
</reference>
<dbReference type="GO" id="GO:0003700">
    <property type="term" value="F:DNA-binding transcription factor activity"/>
    <property type="evidence" value="ECO:0007669"/>
    <property type="project" value="TreeGrafter"/>
</dbReference>
<dbReference type="InterPro" id="IPR036271">
    <property type="entry name" value="Tet_transcr_reg_TetR-rel_C_sf"/>
</dbReference>
<evidence type="ECO:0000313" key="8">
    <source>
        <dbReference type="Proteomes" id="UP000663937"/>
    </source>
</evidence>
<keyword evidence="1" id="KW-0805">Transcription regulation</keyword>
<dbReference type="InterPro" id="IPR009057">
    <property type="entry name" value="Homeodomain-like_sf"/>
</dbReference>
<dbReference type="KEGG" id="psic:J4E96_03770"/>
<dbReference type="RefSeq" id="WP_227424463.1">
    <property type="nucleotide sequence ID" value="NZ_CP071868.1"/>
</dbReference>
<keyword evidence="8" id="KW-1185">Reference proteome</keyword>